<keyword evidence="11" id="KW-1185">Reference proteome</keyword>
<dbReference type="CDD" id="cd03050">
    <property type="entry name" value="GST_N_Theta"/>
    <property type="match status" value="1"/>
</dbReference>
<feature type="domain" description="GST C-terminal" evidence="9">
    <location>
        <begin position="88"/>
        <end position="224"/>
    </location>
</feature>
<dbReference type="SUPFAM" id="SSF47616">
    <property type="entry name" value="GST C-terminal domain-like"/>
    <property type="match status" value="1"/>
</dbReference>
<dbReference type="PANTHER" id="PTHR43917:SF9">
    <property type="entry name" value="GLUTATHIONE S-TRANSFERASE THETA-1"/>
    <property type="match status" value="1"/>
</dbReference>
<dbReference type="Ensembl" id="ENSSAUT00010019938.1">
    <property type="protein sequence ID" value="ENSSAUP00010018882.1"/>
    <property type="gene ID" value="ENSSAUG00010008516.1"/>
</dbReference>
<dbReference type="Gene3D" id="3.40.30.10">
    <property type="entry name" value="Glutaredoxin"/>
    <property type="match status" value="1"/>
</dbReference>
<protein>
    <recommendedName>
        <fullName evidence="4">glutathione transferase</fullName>
        <ecNumber evidence="4">2.5.1.18</ecNumber>
    </recommendedName>
</protein>
<dbReference type="GO" id="GO:0004364">
    <property type="term" value="F:glutathione transferase activity"/>
    <property type="evidence" value="ECO:0007669"/>
    <property type="project" value="UniProtKB-EC"/>
</dbReference>
<dbReference type="InterPro" id="IPR040079">
    <property type="entry name" value="Glutathione_S-Trfase"/>
</dbReference>
<keyword evidence="5" id="KW-0963">Cytoplasm</keyword>
<evidence type="ECO:0000259" key="9">
    <source>
        <dbReference type="PROSITE" id="PS50405"/>
    </source>
</evidence>
<dbReference type="InterPro" id="IPR010987">
    <property type="entry name" value="Glutathione-S-Trfase_C-like"/>
</dbReference>
<dbReference type="PANTHER" id="PTHR43917">
    <property type="match status" value="1"/>
</dbReference>
<dbReference type="InterPro" id="IPR004046">
    <property type="entry name" value="GST_C"/>
</dbReference>
<dbReference type="PROSITE" id="PS50404">
    <property type="entry name" value="GST_NTER"/>
    <property type="match status" value="1"/>
</dbReference>
<feature type="domain" description="GST N-terminal" evidence="8">
    <location>
        <begin position="1"/>
        <end position="82"/>
    </location>
</feature>
<dbReference type="InterPro" id="IPR040077">
    <property type="entry name" value="GST_C_Theta"/>
</dbReference>
<evidence type="ECO:0000313" key="10">
    <source>
        <dbReference type="Ensembl" id="ENSSAUP00010018882.1"/>
    </source>
</evidence>
<dbReference type="GeneTree" id="ENSGT00940000163205"/>
<dbReference type="InterPro" id="IPR051369">
    <property type="entry name" value="GST_Theta"/>
</dbReference>
<reference evidence="10" key="3">
    <citation type="submission" date="2025-09" db="UniProtKB">
        <authorList>
            <consortium name="Ensembl"/>
        </authorList>
    </citation>
    <scope>IDENTIFICATION</scope>
</reference>
<dbReference type="SUPFAM" id="SSF52833">
    <property type="entry name" value="Thioredoxin-like"/>
    <property type="match status" value="1"/>
</dbReference>
<evidence type="ECO:0000259" key="8">
    <source>
        <dbReference type="PROSITE" id="PS50404"/>
    </source>
</evidence>
<dbReference type="SFLD" id="SFLDS00019">
    <property type="entry name" value="Glutathione_Transferase_(cytos"/>
    <property type="match status" value="1"/>
</dbReference>
<dbReference type="InterPro" id="IPR036249">
    <property type="entry name" value="Thioredoxin-like_sf"/>
</dbReference>
<sequence>MSLELYLDLFSQPCRSVYIFAKKNNIPFEFKNISLLTGEHYEEEFGKISMIRKVPAMRDGDFCLTESIAIMLYMVQKFKTLDFWYPADLQQRARVDEYLSWQHMAIRMHGSKMFWLRLLIPKVMGVEVPQEKLDAALEDLNGSLKLIEEKFLQDRPFIAGDHMSLADLVAIVEIIQPVGAGLDVFEGRPKLSAWRDRVETAVGKELFDDAHQAILGAQESVKMMDPSKMQLFRPRILKLFM</sequence>
<evidence type="ECO:0000313" key="11">
    <source>
        <dbReference type="Proteomes" id="UP000472265"/>
    </source>
</evidence>
<dbReference type="InterPro" id="IPR036282">
    <property type="entry name" value="Glutathione-S-Trfase_C_sf"/>
</dbReference>
<reference evidence="10" key="1">
    <citation type="submission" date="2021-04" db="EMBL/GenBank/DDBJ databases">
        <authorList>
            <consortium name="Wellcome Sanger Institute Data Sharing"/>
        </authorList>
    </citation>
    <scope>NUCLEOTIDE SEQUENCE [LARGE SCALE GENOMIC DNA]</scope>
</reference>
<dbReference type="GO" id="GO:0006749">
    <property type="term" value="P:glutathione metabolic process"/>
    <property type="evidence" value="ECO:0007669"/>
    <property type="project" value="TreeGrafter"/>
</dbReference>
<comment type="subunit">
    <text evidence="3">Homodimer.</text>
</comment>
<evidence type="ECO:0000256" key="6">
    <source>
        <dbReference type="ARBA" id="ARBA00022679"/>
    </source>
</evidence>
<evidence type="ECO:0000256" key="4">
    <source>
        <dbReference type="ARBA" id="ARBA00012452"/>
    </source>
</evidence>
<dbReference type="OMA" id="CQYRVDE"/>
<dbReference type="Proteomes" id="UP000472265">
    <property type="component" value="Chromosome 1"/>
</dbReference>
<name>A0A671UWT7_SPAAU</name>
<evidence type="ECO:0000256" key="5">
    <source>
        <dbReference type="ARBA" id="ARBA00022490"/>
    </source>
</evidence>
<evidence type="ECO:0000256" key="2">
    <source>
        <dbReference type="ARBA" id="ARBA00009899"/>
    </source>
</evidence>
<dbReference type="GO" id="GO:0005737">
    <property type="term" value="C:cytoplasm"/>
    <property type="evidence" value="ECO:0007669"/>
    <property type="project" value="UniProtKB-SubCell"/>
</dbReference>
<dbReference type="InParanoid" id="A0A671UWT7"/>
<proteinExistence type="inferred from homology"/>
<dbReference type="SFLD" id="SFLDG00358">
    <property type="entry name" value="Main_(cytGST)"/>
    <property type="match status" value="1"/>
</dbReference>
<dbReference type="FunFam" id="3.40.30.10:FF:000086">
    <property type="entry name" value="Glutathione S-transferase theta-1"/>
    <property type="match status" value="1"/>
</dbReference>
<dbReference type="EC" id="2.5.1.18" evidence="4"/>
<evidence type="ECO:0000256" key="7">
    <source>
        <dbReference type="ARBA" id="ARBA00047960"/>
    </source>
</evidence>
<dbReference type="AlphaFoldDB" id="A0A671UWT7"/>
<dbReference type="OrthoDB" id="422574at2759"/>
<evidence type="ECO:0000256" key="3">
    <source>
        <dbReference type="ARBA" id="ARBA00011738"/>
    </source>
</evidence>
<comment type="similarity">
    <text evidence="2">Belongs to the GST superfamily. Theta family.</text>
</comment>
<comment type="catalytic activity">
    <reaction evidence="7">
        <text>RX + glutathione = an S-substituted glutathione + a halide anion + H(+)</text>
        <dbReference type="Rhea" id="RHEA:16437"/>
        <dbReference type="ChEBI" id="CHEBI:15378"/>
        <dbReference type="ChEBI" id="CHEBI:16042"/>
        <dbReference type="ChEBI" id="CHEBI:17792"/>
        <dbReference type="ChEBI" id="CHEBI:57925"/>
        <dbReference type="ChEBI" id="CHEBI:90779"/>
        <dbReference type="EC" id="2.5.1.18"/>
    </reaction>
</comment>
<gene>
    <name evidence="10" type="primary">gstt1b</name>
</gene>
<dbReference type="SFLD" id="SFLDG01153">
    <property type="entry name" value="Main.4:_Theta-like"/>
    <property type="match status" value="1"/>
</dbReference>
<dbReference type="CDD" id="cd03183">
    <property type="entry name" value="GST_C_Theta"/>
    <property type="match status" value="1"/>
</dbReference>
<dbReference type="FunFam" id="1.20.1050.10:FF:000008">
    <property type="entry name" value="Glutathione S-transferase theta-1"/>
    <property type="match status" value="1"/>
</dbReference>
<organism evidence="10 11">
    <name type="scientific">Sparus aurata</name>
    <name type="common">Gilthead sea bream</name>
    <dbReference type="NCBI Taxonomy" id="8175"/>
    <lineage>
        <taxon>Eukaryota</taxon>
        <taxon>Metazoa</taxon>
        <taxon>Chordata</taxon>
        <taxon>Craniata</taxon>
        <taxon>Vertebrata</taxon>
        <taxon>Euteleostomi</taxon>
        <taxon>Actinopterygii</taxon>
        <taxon>Neopterygii</taxon>
        <taxon>Teleostei</taxon>
        <taxon>Neoteleostei</taxon>
        <taxon>Acanthomorphata</taxon>
        <taxon>Eupercaria</taxon>
        <taxon>Spariformes</taxon>
        <taxon>Sparidae</taxon>
        <taxon>Sparus</taxon>
    </lineage>
</organism>
<keyword evidence="6" id="KW-0808">Transferase</keyword>
<dbReference type="InterPro" id="IPR040075">
    <property type="entry name" value="GST_N_Theta"/>
</dbReference>
<evidence type="ECO:0000256" key="1">
    <source>
        <dbReference type="ARBA" id="ARBA00004496"/>
    </source>
</evidence>
<dbReference type="InterPro" id="IPR004045">
    <property type="entry name" value="Glutathione_S-Trfase_N"/>
</dbReference>
<reference evidence="10" key="2">
    <citation type="submission" date="2025-08" db="UniProtKB">
        <authorList>
            <consortium name="Ensembl"/>
        </authorList>
    </citation>
    <scope>IDENTIFICATION</scope>
</reference>
<comment type="subcellular location">
    <subcellularLocation>
        <location evidence="1">Cytoplasm</location>
    </subcellularLocation>
</comment>
<dbReference type="Pfam" id="PF00043">
    <property type="entry name" value="GST_C"/>
    <property type="match status" value="1"/>
</dbReference>
<dbReference type="Pfam" id="PF02798">
    <property type="entry name" value="GST_N"/>
    <property type="match status" value="1"/>
</dbReference>
<accession>A0A671UWT7</accession>
<dbReference type="PROSITE" id="PS50405">
    <property type="entry name" value="GST_CTER"/>
    <property type="match status" value="1"/>
</dbReference>
<dbReference type="Gene3D" id="1.20.1050.10">
    <property type="match status" value="1"/>
</dbReference>